<dbReference type="SUPFAM" id="SSF53098">
    <property type="entry name" value="Ribonuclease H-like"/>
    <property type="match status" value="1"/>
</dbReference>
<feature type="signal peptide" evidence="1">
    <location>
        <begin position="1"/>
        <end position="25"/>
    </location>
</feature>
<reference evidence="4 5" key="1">
    <citation type="submission" date="2014-02" db="EMBL/GenBank/DDBJ databases">
        <title>Single nucleus genome sequencing reveals high similarity among nuclei of an endomycorrhizal fungus.</title>
        <authorList>
            <person name="Lin K."/>
            <person name="Geurts R."/>
            <person name="Zhang Z."/>
            <person name="Limpens E."/>
            <person name="Saunders D.G."/>
            <person name="Mu D."/>
            <person name="Pang E."/>
            <person name="Cao H."/>
            <person name="Cha H."/>
            <person name="Lin T."/>
            <person name="Zhou Q."/>
            <person name="Shang Y."/>
            <person name="Li Y."/>
            <person name="Ivanov S."/>
            <person name="Sharma T."/>
            <person name="Velzen R.V."/>
            <person name="Ruijter N.D."/>
            <person name="Aanen D.K."/>
            <person name="Win J."/>
            <person name="Kamoun S."/>
            <person name="Bisseling T."/>
            <person name="Huang S."/>
        </authorList>
    </citation>
    <scope>NUCLEOTIDE SEQUENCE [LARGE SCALE GENOMIC DNA]</scope>
    <source>
        <strain evidence="5">DAOM197198w</strain>
    </source>
</reference>
<feature type="domain" description="HAT C-terminal dimerisation" evidence="2">
    <location>
        <begin position="158"/>
        <end position="197"/>
    </location>
</feature>
<sequence length="202" mass="23122">MSGSKYPTFGTLLLLLDYLLEHITIIKNDTSIPKWIKGIAKEMQEKFRCISVNLYNSTATLALVLDPRYKTQILPNSVSVEDAKQLLLEKFNSYQNMEQTLIADDENEIKEDNVEDKRKTSGILSRMIQKKRKFNNLQSRNEIMEYLAIPVEPIDIDPSTSVSSEQAFSKSGELVSKKRNRLGDRAIEACMCLNSWIKLLNN</sequence>
<organism evidence="4 5">
    <name type="scientific">Rhizophagus irregularis (strain DAOM 197198w)</name>
    <name type="common">Glomus intraradices</name>
    <dbReference type="NCBI Taxonomy" id="1432141"/>
    <lineage>
        <taxon>Eukaryota</taxon>
        <taxon>Fungi</taxon>
        <taxon>Fungi incertae sedis</taxon>
        <taxon>Mucoromycota</taxon>
        <taxon>Glomeromycotina</taxon>
        <taxon>Glomeromycetes</taxon>
        <taxon>Glomerales</taxon>
        <taxon>Glomeraceae</taxon>
        <taxon>Rhizophagus</taxon>
    </lineage>
</organism>
<evidence type="ECO:0000259" key="3">
    <source>
        <dbReference type="Pfam" id="PF14372"/>
    </source>
</evidence>
<dbReference type="InterPro" id="IPR012337">
    <property type="entry name" value="RNaseH-like_sf"/>
</dbReference>
<evidence type="ECO:0000313" key="4">
    <source>
        <dbReference type="EMBL" id="EXX77166.1"/>
    </source>
</evidence>
<gene>
    <name evidence="4" type="ORF">RirG_026330</name>
</gene>
<protein>
    <recommendedName>
        <fullName evidence="6">HAT C-terminal dimerisation domain-containing protein</fullName>
    </recommendedName>
</protein>
<accession>A0A015LWX5</accession>
<dbReference type="Pfam" id="PF14372">
    <property type="entry name" value="hAT-like_RNase-H"/>
    <property type="match status" value="1"/>
</dbReference>
<evidence type="ECO:0008006" key="6">
    <source>
        <dbReference type="Google" id="ProtNLM"/>
    </source>
</evidence>
<evidence type="ECO:0000259" key="2">
    <source>
        <dbReference type="Pfam" id="PF05699"/>
    </source>
</evidence>
<dbReference type="EMBL" id="JEMT01011644">
    <property type="protein sequence ID" value="EXX77166.1"/>
    <property type="molecule type" value="Genomic_DNA"/>
</dbReference>
<dbReference type="GO" id="GO:0003677">
    <property type="term" value="F:DNA binding"/>
    <property type="evidence" value="ECO:0007669"/>
    <property type="project" value="InterPro"/>
</dbReference>
<dbReference type="PANTHER" id="PTHR23272">
    <property type="entry name" value="BED FINGER-RELATED"/>
    <property type="match status" value="1"/>
</dbReference>
<keyword evidence="1" id="KW-0732">Signal</keyword>
<comment type="caution">
    <text evidence="4">The sequence shown here is derived from an EMBL/GenBank/DDBJ whole genome shotgun (WGS) entry which is preliminary data.</text>
</comment>
<dbReference type="Pfam" id="PF05699">
    <property type="entry name" value="Dimer_Tnp_hAT"/>
    <property type="match status" value="1"/>
</dbReference>
<dbReference type="AlphaFoldDB" id="A0A015LWX5"/>
<proteinExistence type="predicted"/>
<dbReference type="InterPro" id="IPR008906">
    <property type="entry name" value="HATC_C_dom"/>
</dbReference>
<evidence type="ECO:0000256" key="1">
    <source>
        <dbReference type="SAM" id="SignalP"/>
    </source>
</evidence>
<dbReference type="InterPro" id="IPR025525">
    <property type="entry name" value="hAT-like_transposase_RNase-H"/>
</dbReference>
<dbReference type="GO" id="GO:0046983">
    <property type="term" value="F:protein dimerization activity"/>
    <property type="evidence" value="ECO:0007669"/>
    <property type="project" value="InterPro"/>
</dbReference>
<feature type="chain" id="PRO_5001476460" description="HAT C-terminal dimerisation domain-containing protein" evidence="1">
    <location>
        <begin position="26"/>
        <end position="202"/>
    </location>
</feature>
<evidence type="ECO:0000313" key="5">
    <source>
        <dbReference type="Proteomes" id="UP000022910"/>
    </source>
</evidence>
<dbReference type="Proteomes" id="UP000022910">
    <property type="component" value="Unassembled WGS sequence"/>
</dbReference>
<feature type="domain" description="hAT-like transposase RNase-H fold" evidence="3">
    <location>
        <begin position="2"/>
        <end position="79"/>
    </location>
</feature>
<dbReference type="PANTHER" id="PTHR23272:SF21">
    <property type="entry name" value="BED ZINC FINGER AND HAT DIMERIZATION DOMAIN-CONTAINING PROTEIN"/>
    <property type="match status" value="1"/>
</dbReference>
<keyword evidence="5" id="KW-1185">Reference proteome</keyword>
<name>A0A015LWX5_RHIIW</name>
<dbReference type="HOGENOM" id="CLU_009123_4_6_1"/>